<accession>A0AC59YEK9</accession>
<reference evidence="1" key="2">
    <citation type="submission" date="2025-03" db="EMBL/GenBank/DDBJ databases">
        <authorList>
            <consortium name="ELIXIR-Norway"/>
            <consortium name="Elixir Norway"/>
        </authorList>
    </citation>
    <scope>NUCLEOTIDE SEQUENCE</scope>
</reference>
<dbReference type="EMBL" id="OX596098">
    <property type="protein sequence ID" value="CAM9633572.1"/>
    <property type="molecule type" value="Genomic_DNA"/>
</dbReference>
<reference evidence="1" key="1">
    <citation type="submission" date="2023-05" db="EMBL/GenBank/DDBJ databases">
        <authorList>
            <consortium name="ELIXIR-Norway"/>
        </authorList>
    </citation>
    <scope>NUCLEOTIDE SEQUENCE</scope>
</reference>
<evidence type="ECO:0000313" key="2">
    <source>
        <dbReference type="Proteomes" id="UP001162501"/>
    </source>
</evidence>
<evidence type="ECO:0000313" key="1">
    <source>
        <dbReference type="EMBL" id="CAM9633572.1"/>
    </source>
</evidence>
<name>A0AC59YEK9_RANTA</name>
<protein>
    <submittedName>
        <fullName evidence="1">Uncharacterized protein</fullName>
    </submittedName>
</protein>
<proteinExistence type="predicted"/>
<gene>
    <name evidence="1" type="ORF">MRATA1EN22A_LOCUS5266</name>
</gene>
<organism evidence="1 2">
    <name type="scientific">Rangifer tarandus platyrhynchus</name>
    <name type="common">Svalbard reindeer</name>
    <dbReference type="NCBI Taxonomy" id="3082113"/>
    <lineage>
        <taxon>Eukaryota</taxon>
        <taxon>Metazoa</taxon>
        <taxon>Chordata</taxon>
        <taxon>Craniata</taxon>
        <taxon>Vertebrata</taxon>
        <taxon>Euteleostomi</taxon>
        <taxon>Mammalia</taxon>
        <taxon>Eutheria</taxon>
        <taxon>Laurasiatheria</taxon>
        <taxon>Artiodactyla</taxon>
        <taxon>Ruminantia</taxon>
        <taxon>Pecora</taxon>
        <taxon>Cervidae</taxon>
        <taxon>Odocoileinae</taxon>
        <taxon>Rangifer</taxon>
    </lineage>
</organism>
<sequence length="101" mass="10959">MLPGRVAWSQRQVAALASVFCESRLEKALVSVVSRAKRVAIQDQQRVSSACDFSVVESRTLTLPSGFFSLSKPGWRDSLGSARFVPPGQRRGAGIRPDLGI</sequence>
<dbReference type="Proteomes" id="UP001162501">
    <property type="component" value="Chromosome 14"/>
</dbReference>